<dbReference type="EMBL" id="JBHTKA010000013">
    <property type="protein sequence ID" value="MFD1002769.1"/>
    <property type="molecule type" value="Genomic_DNA"/>
</dbReference>
<dbReference type="Proteomes" id="UP001597112">
    <property type="component" value="Unassembled WGS sequence"/>
</dbReference>
<feature type="compositionally biased region" description="Basic and acidic residues" evidence="1">
    <location>
        <begin position="323"/>
        <end position="339"/>
    </location>
</feature>
<keyword evidence="4" id="KW-1185">Reference proteome</keyword>
<dbReference type="NCBIfam" id="TIGR03519">
    <property type="entry name" value="T9SS_PorP_fam"/>
    <property type="match status" value="1"/>
</dbReference>
<name>A0ABW3K8Z1_9BACT</name>
<evidence type="ECO:0000256" key="2">
    <source>
        <dbReference type="SAM" id="SignalP"/>
    </source>
</evidence>
<evidence type="ECO:0000313" key="4">
    <source>
        <dbReference type="Proteomes" id="UP001597112"/>
    </source>
</evidence>
<sequence length="470" mass="52212">MKLLIRILCTSLFMVTQSLYAQQSTLYSHYFLNPFLYNPSFVAPSGYTEVYLNYRSQWAGVEGAPTTGTLSVHVPLSYRTGIAFTGYQDKAGVLKTTTGLATFAYQVYLGNKVNDNHKLAFGLSAGVTSVSVQSGDGYASDPVVGATSSFEGQFGMHYQRGNLKVAFAIPRLFNTYVASENNFNKIGVNQLRNTVSSASYSIYFSQRVVFEPMVIYRTNDNTSAQVEGLGSVRINNIVWLGASYRQHYGAAAFVGTNIKDKLKVGYAYEFAAGRKSSLGSGTHEVQLILRLGKKKDPQVKTKLKTIHASSEPVESDVSDSEEAIARDEDIVQPEKKAEAARSAAPVRTEQREQEAKKSEPEPRIPATVNAPADTVIKNKPTVRSLSGEGLRPGHYVVVGVFHIPVYAEKYAFNLRRAGYPADVAYHPEKRYYIVHMNDAPPTKEEAQKLCNKYRRMSRYTFRDTWIISIE</sequence>
<feature type="compositionally biased region" description="Acidic residues" evidence="1">
    <location>
        <begin position="313"/>
        <end position="322"/>
    </location>
</feature>
<protein>
    <submittedName>
        <fullName evidence="3">PorP/SprF family type IX secretion system membrane protein</fullName>
    </submittedName>
</protein>
<comment type="caution">
    <text evidence="3">The sequence shown here is derived from an EMBL/GenBank/DDBJ whole genome shotgun (WGS) entry which is preliminary data.</text>
</comment>
<feature type="signal peptide" evidence="2">
    <location>
        <begin position="1"/>
        <end position="21"/>
    </location>
</feature>
<reference evidence="4" key="1">
    <citation type="journal article" date="2019" name="Int. J. Syst. Evol. Microbiol.">
        <title>The Global Catalogue of Microorganisms (GCM) 10K type strain sequencing project: providing services to taxonomists for standard genome sequencing and annotation.</title>
        <authorList>
            <consortium name="The Broad Institute Genomics Platform"/>
            <consortium name="The Broad Institute Genome Sequencing Center for Infectious Disease"/>
            <person name="Wu L."/>
            <person name="Ma J."/>
        </authorList>
    </citation>
    <scope>NUCLEOTIDE SEQUENCE [LARGE SCALE GENOMIC DNA]</scope>
    <source>
        <strain evidence="4">CCUG 58938</strain>
    </source>
</reference>
<organism evidence="3 4">
    <name type="scientific">Ohtaekwangia kribbensis</name>
    <dbReference type="NCBI Taxonomy" id="688913"/>
    <lineage>
        <taxon>Bacteria</taxon>
        <taxon>Pseudomonadati</taxon>
        <taxon>Bacteroidota</taxon>
        <taxon>Cytophagia</taxon>
        <taxon>Cytophagales</taxon>
        <taxon>Fulvivirgaceae</taxon>
        <taxon>Ohtaekwangia</taxon>
    </lineage>
</organism>
<gene>
    <name evidence="3" type="ORF">ACFQ21_25815</name>
</gene>
<evidence type="ECO:0000313" key="3">
    <source>
        <dbReference type="EMBL" id="MFD1002769.1"/>
    </source>
</evidence>
<feature type="region of interest" description="Disordered" evidence="1">
    <location>
        <begin position="304"/>
        <end position="373"/>
    </location>
</feature>
<dbReference type="InterPro" id="IPR019861">
    <property type="entry name" value="PorP/SprF_Bacteroidetes"/>
</dbReference>
<proteinExistence type="predicted"/>
<evidence type="ECO:0000256" key="1">
    <source>
        <dbReference type="SAM" id="MobiDB-lite"/>
    </source>
</evidence>
<feature type="chain" id="PRO_5046636354" evidence="2">
    <location>
        <begin position="22"/>
        <end position="470"/>
    </location>
</feature>
<keyword evidence="2" id="KW-0732">Signal</keyword>
<feature type="compositionally biased region" description="Basic and acidic residues" evidence="1">
    <location>
        <begin position="348"/>
        <end position="362"/>
    </location>
</feature>
<dbReference type="Pfam" id="PF11751">
    <property type="entry name" value="PorP_SprF"/>
    <property type="match status" value="1"/>
</dbReference>
<dbReference type="RefSeq" id="WP_377584409.1">
    <property type="nucleotide sequence ID" value="NZ_JBHTKA010000013.1"/>
</dbReference>
<accession>A0ABW3K8Z1</accession>